<accession>A0ABV7R4A6</accession>
<dbReference type="RefSeq" id="WP_374424231.1">
    <property type="nucleotide sequence ID" value="NZ_JBHRXJ010000008.1"/>
</dbReference>
<evidence type="ECO:0000313" key="2">
    <source>
        <dbReference type="Proteomes" id="UP001595721"/>
    </source>
</evidence>
<reference evidence="2" key="1">
    <citation type="journal article" date="2019" name="Int. J. Syst. Evol. Microbiol.">
        <title>The Global Catalogue of Microorganisms (GCM) 10K type strain sequencing project: providing services to taxonomists for standard genome sequencing and annotation.</title>
        <authorList>
            <consortium name="The Broad Institute Genomics Platform"/>
            <consortium name="The Broad Institute Genome Sequencing Center for Infectious Disease"/>
            <person name="Wu L."/>
            <person name="Ma J."/>
        </authorList>
    </citation>
    <scope>NUCLEOTIDE SEQUENCE [LARGE SCALE GENOMIC DNA]</scope>
    <source>
        <strain evidence="2">KCTC 42899</strain>
    </source>
</reference>
<dbReference type="Proteomes" id="UP001595721">
    <property type="component" value="Unassembled WGS sequence"/>
</dbReference>
<dbReference type="InterPro" id="IPR036412">
    <property type="entry name" value="HAD-like_sf"/>
</dbReference>
<dbReference type="Gene3D" id="1.10.150.450">
    <property type="match status" value="1"/>
</dbReference>
<name>A0ABV7R4A6_9RHOB</name>
<dbReference type="SUPFAM" id="SSF56784">
    <property type="entry name" value="HAD-like"/>
    <property type="match status" value="1"/>
</dbReference>
<dbReference type="PANTHER" id="PTHR12725">
    <property type="entry name" value="HALOACID DEHALOGENASE-LIKE HYDROLASE"/>
    <property type="match status" value="1"/>
</dbReference>
<gene>
    <name evidence="1" type="ORF">ACFOMH_11930</name>
</gene>
<proteinExistence type="predicted"/>
<dbReference type="InterPro" id="IPR023214">
    <property type="entry name" value="HAD_sf"/>
</dbReference>
<comment type="caution">
    <text evidence="1">The sequence shown here is derived from an EMBL/GenBank/DDBJ whole genome shotgun (WGS) entry which is preliminary data.</text>
</comment>
<dbReference type="NCBIfam" id="TIGR01993">
    <property type="entry name" value="Pyr-5-nucltdase"/>
    <property type="match status" value="1"/>
</dbReference>
<dbReference type="Gene3D" id="3.40.50.1000">
    <property type="entry name" value="HAD superfamily/HAD-like"/>
    <property type="match status" value="1"/>
</dbReference>
<dbReference type="Pfam" id="PF00702">
    <property type="entry name" value="Hydrolase"/>
    <property type="match status" value="1"/>
</dbReference>
<dbReference type="InterPro" id="IPR006439">
    <property type="entry name" value="HAD-SF_hydro_IA"/>
</dbReference>
<dbReference type="PANTHER" id="PTHR12725:SF117">
    <property type="entry name" value="HALOACID DEHALOGENASE-LIKE HYDROLASE"/>
    <property type="match status" value="1"/>
</dbReference>
<dbReference type="SFLD" id="SFLDG01129">
    <property type="entry name" value="C1.5:_HAD__Beta-PGM__Phosphata"/>
    <property type="match status" value="1"/>
</dbReference>
<sequence>MDFRHITTWIFDLDNTLYPPEASLFSQIEKRMTAYVMRELGLSEPEANRLRSQYWRAHGTTLAGLMAEHGIDPLPYLRDVHDIDFSVLSPDPELAALIAALPGRKIVHTNADAAYAAQVLAHRGLAVFDAVYGVEETGFHPKPDPRAYAAVRDADGFDPARAAMFEDDPRNLEIPHRLGMRTILVGDGRDGPDALAPDHDHGAHVQNRTRDLTAFLRNLAET</sequence>
<dbReference type="EMBL" id="JBHRXJ010000008">
    <property type="protein sequence ID" value="MFC3528885.1"/>
    <property type="molecule type" value="Genomic_DNA"/>
</dbReference>
<dbReference type="InterPro" id="IPR010237">
    <property type="entry name" value="Pyr-5-nucltdase"/>
</dbReference>
<protein>
    <submittedName>
        <fullName evidence="1">Pyrimidine 5'-nucleotidase</fullName>
    </submittedName>
</protein>
<keyword evidence="2" id="KW-1185">Reference proteome</keyword>
<dbReference type="NCBIfam" id="TIGR01509">
    <property type="entry name" value="HAD-SF-IA-v3"/>
    <property type="match status" value="1"/>
</dbReference>
<dbReference type="CDD" id="cd02604">
    <property type="entry name" value="HAD_5NT"/>
    <property type="match status" value="1"/>
</dbReference>
<organism evidence="1 2">
    <name type="scientific">Paracoccus mangrovi</name>
    <dbReference type="NCBI Taxonomy" id="1715645"/>
    <lineage>
        <taxon>Bacteria</taxon>
        <taxon>Pseudomonadati</taxon>
        <taxon>Pseudomonadota</taxon>
        <taxon>Alphaproteobacteria</taxon>
        <taxon>Rhodobacterales</taxon>
        <taxon>Paracoccaceae</taxon>
        <taxon>Paracoccus</taxon>
    </lineage>
</organism>
<dbReference type="SFLD" id="SFLDG01132">
    <property type="entry name" value="C1.5.3:_5'-Nucleotidase_Like"/>
    <property type="match status" value="1"/>
</dbReference>
<dbReference type="SFLD" id="SFLDS00003">
    <property type="entry name" value="Haloacid_Dehalogenase"/>
    <property type="match status" value="1"/>
</dbReference>
<evidence type="ECO:0000313" key="1">
    <source>
        <dbReference type="EMBL" id="MFC3528885.1"/>
    </source>
</evidence>